<proteinExistence type="predicted"/>
<evidence type="ECO:0000313" key="3">
    <source>
        <dbReference type="Proteomes" id="UP000326396"/>
    </source>
</evidence>
<feature type="region of interest" description="Disordered" evidence="1">
    <location>
        <begin position="64"/>
        <end position="87"/>
    </location>
</feature>
<dbReference type="AlphaFoldDB" id="A0A5N6LBD5"/>
<dbReference type="OrthoDB" id="10578665at2759"/>
<dbReference type="EMBL" id="SZYD01001891">
    <property type="protein sequence ID" value="KAD0183000.1"/>
    <property type="molecule type" value="Genomic_DNA"/>
</dbReference>
<gene>
    <name evidence="2" type="ORF">E3N88_44673</name>
</gene>
<protein>
    <submittedName>
        <fullName evidence="2">Uncharacterized protein</fullName>
    </submittedName>
</protein>
<evidence type="ECO:0000313" key="2">
    <source>
        <dbReference type="EMBL" id="KAD0183000.1"/>
    </source>
</evidence>
<accession>A0A5N6LBD5</accession>
<name>A0A5N6LBD5_9ASTR</name>
<organism evidence="2 3">
    <name type="scientific">Mikania micrantha</name>
    <name type="common">bitter vine</name>
    <dbReference type="NCBI Taxonomy" id="192012"/>
    <lineage>
        <taxon>Eukaryota</taxon>
        <taxon>Viridiplantae</taxon>
        <taxon>Streptophyta</taxon>
        <taxon>Embryophyta</taxon>
        <taxon>Tracheophyta</taxon>
        <taxon>Spermatophyta</taxon>
        <taxon>Magnoliopsida</taxon>
        <taxon>eudicotyledons</taxon>
        <taxon>Gunneridae</taxon>
        <taxon>Pentapetalae</taxon>
        <taxon>asterids</taxon>
        <taxon>campanulids</taxon>
        <taxon>Asterales</taxon>
        <taxon>Asteraceae</taxon>
        <taxon>Asteroideae</taxon>
        <taxon>Heliantheae alliance</taxon>
        <taxon>Eupatorieae</taxon>
        <taxon>Mikania</taxon>
    </lineage>
</organism>
<sequence length="99" mass="10579">MVKAERISSGSGTGENEFVRHQLIMADLRARLGMMVVKSTVVKRVVGLKESDIQARTQLRSNVWPEETITGSAMSSPEMGQMNSGGGGGFLRLVVDGVG</sequence>
<evidence type="ECO:0000256" key="1">
    <source>
        <dbReference type="SAM" id="MobiDB-lite"/>
    </source>
</evidence>
<dbReference type="Proteomes" id="UP000326396">
    <property type="component" value="Unassembled WGS sequence"/>
</dbReference>
<keyword evidence="3" id="KW-1185">Reference proteome</keyword>
<comment type="caution">
    <text evidence="2">The sequence shown here is derived from an EMBL/GenBank/DDBJ whole genome shotgun (WGS) entry which is preliminary data.</text>
</comment>
<reference evidence="2 3" key="1">
    <citation type="submission" date="2019-05" db="EMBL/GenBank/DDBJ databases">
        <title>Mikania micrantha, genome provides insights into the molecular mechanism of rapid growth.</title>
        <authorList>
            <person name="Liu B."/>
        </authorList>
    </citation>
    <scope>NUCLEOTIDE SEQUENCE [LARGE SCALE GENOMIC DNA]</scope>
    <source>
        <strain evidence="2">NLD-2019</strain>
        <tissue evidence="2">Leaf</tissue>
    </source>
</reference>